<accession>A0A1M5SJ91</accession>
<evidence type="ECO:0000313" key="1">
    <source>
        <dbReference type="EMBL" id="SHH38470.1"/>
    </source>
</evidence>
<protein>
    <submittedName>
        <fullName evidence="1">Uncharacterized protein</fullName>
    </submittedName>
</protein>
<organism evidence="1 2">
    <name type="scientific">Bradyrhizobium erythrophlei</name>
    <dbReference type="NCBI Taxonomy" id="1437360"/>
    <lineage>
        <taxon>Bacteria</taxon>
        <taxon>Pseudomonadati</taxon>
        <taxon>Pseudomonadota</taxon>
        <taxon>Alphaproteobacteria</taxon>
        <taxon>Hyphomicrobiales</taxon>
        <taxon>Nitrobacteraceae</taxon>
        <taxon>Bradyrhizobium</taxon>
    </lineage>
</organism>
<proteinExistence type="predicted"/>
<name>A0A1M5SJ91_9BRAD</name>
<dbReference type="Proteomes" id="UP000189796">
    <property type="component" value="Chromosome I"/>
</dbReference>
<dbReference type="EMBL" id="LT670817">
    <property type="protein sequence ID" value="SHH38470.1"/>
    <property type="molecule type" value="Genomic_DNA"/>
</dbReference>
<evidence type="ECO:0000313" key="2">
    <source>
        <dbReference type="Proteomes" id="UP000189796"/>
    </source>
</evidence>
<reference evidence="1 2" key="1">
    <citation type="submission" date="2016-11" db="EMBL/GenBank/DDBJ databases">
        <authorList>
            <person name="Jaros S."/>
            <person name="Januszkiewicz K."/>
            <person name="Wedrychowicz H."/>
        </authorList>
    </citation>
    <scope>NUCLEOTIDE SEQUENCE [LARGE SCALE GENOMIC DNA]</scope>
    <source>
        <strain evidence="1 2">GAS138</strain>
    </source>
</reference>
<gene>
    <name evidence="1" type="ORF">SAMN05443248_4626</name>
</gene>
<dbReference type="RefSeq" id="WP_154072440.1">
    <property type="nucleotide sequence ID" value="NZ_LT670817.1"/>
</dbReference>
<dbReference type="AlphaFoldDB" id="A0A1M5SJ91"/>
<sequence>MSARKGIAAPDRQSSVELISISDERWARISSCLPETLLADKLRRPVLSCCSVYLTNRSAIERAAATAAAVRRPGKRQLAHLEQLAESLRKAANAWTKLDRRIYDDRLSEIRRFDELETLAADAERRLRGIHQLGKPTDLQNPWPLFVHSVAECCRRVGLTPTATGAGYDERRSKPSWFQEFIIAINDNLLGDQGGRRHSKAAQCAEIAKALRVTRSRAKP</sequence>